<evidence type="ECO:0000313" key="3">
    <source>
        <dbReference type="Proteomes" id="UP001419910"/>
    </source>
</evidence>
<evidence type="ECO:0008006" key="4">
    <source>
        <dbReference type="Google" id="ProtNLM"/>
    </source>
</evidence>
<dbReference type="Proteomes" id="UP001419910">
    <property type="component" value="Unassembled WGS sequence"/>
</dbReference>
<comment type="caution">
    <text evidence="2">The sequence shown here is derived from an EMBL/GenBank/DDBJ whole genome shotgun (WGS) entry which is preliminary data.</text>
</comment>
<evidence type="ECO:0000256" key="1">
    <source>
        <dbReference type="SAM" id="SignalP"/>
    </source>
</evidence>
<reference evidence="2 3" key="1">
    <citation type="submission" date="2024-05" db="EMBL/GenBank/DDBJ databases">
        <authorList>
            <person name="Liu Q."/>
            <person name="Xin Y.-H."/>
        </authorList>
    </citation>
    <scope>NUCLEOTIDE SEQUENCE [LARGE SCALE GENOMIC DNA]</scope>
    <source>
        <strain evidence="2 3">CGMCC 1.10181</strain>
    </source>
</reference>
<proteinExistence type="predicted"/>
<name>A0ABU9Y0H6_9SPHN</name>
<organism evidence="2 3">
    <name type="scientific">Sphingomonas oligophenolica</name>
    <dbReference type="NCBI Taxonomy" id="301154"/>
    <lineage>
        <taxon>Bacteria</taxon>
        <taxon>Pseudomonadati</taxon>
        <taxon>Pseudomonadota</taxon>
        <taxon>Alphaproteobacteria</taxon>
        <taxon>Sphingomonadales</taxon>
        <taxon>Sphingomonadaceae</taxon>
        <taxon>Sphingomonas</taxon>
    </lineage>
</organism>
<dbReference type="RefSeq" id="WP_343887388.1">
    <property type="nucleotide sequence ID" value="NZ_BAAAEH010000002.1"/>
</dbReference>
<feature type="signal peptide" evidence="1">
    <location>
        <begin position="1"/>
        <end position="19"/>
    </location>
</feature>
<evidence type="ECO:0000313" key="2">
    <source>
        <dbReference type="EMBL" id="MEN2789311.1"/>
    </source>
</evidence>
<sequence length="272" mass="28463">MRTVILACLLALGPAPLMAQSGAGATASGTYSEDGVTIPLSHGVALRKDDSEGILFDEAGIWVLLSDTEAGPSALAGGLFPPAYDMAKQGKLQGVLFVVKPGNRTDLSVSVLATRDRNQGSFRTLSLSKTPELWDKLVVGPTRISGTLFSGETHFSFDLPIAENPITADLHGAAAQASPQLAVLTANAHAWIAGDLAAVKATVTHRKQAEIDGYSAAERAQLAAQAGPDMKALLAAMPKLDRVVVRGDTASIRTPDGSAYDFTREDGVWKVD</sequence>
<keyword evidence="3" id="KW-1185">Reference proteome</keyword>
<dbReference type="EMBL" id="JBDIME010000004">
    <property type="protein sequence ID" value="MEN2789311.1"/>
    <property type="molecule type" value="Genomic_DNA"/>
</dbReference>
<gene>
    <name evidence="2" type="ORF">ABC974_06725</name>
</gene>
<protein>
    <recommendedName>
        <fullName evidence="4">DUF3471 domain-containing protein</fullName>
    </recommendedName>
</protein>
<accession>A0ABU9Y0H6</accession>
<keyword evidence="1" id="KW-0732">Signal</keyword>
<feature type="chain" id="PRO_5045845966" description="DUF3471 domain-containing protein" evidence="1">
    <location>
        <begin position="20"/>
        <end position="272"/>
    </location>
</feature>